<reference evidence="2 3" key="1">
    <citation type="submission" date="2024-03" db="EMBL/GenBank/DDBJ databases">
        <title>The Acrasis kona genome and developmental transcriptomes reveal deep origins of eukaryotic multicellular pathways.</title>
        <authorList>
            <person name="Sheikh S."/>
            <person name="Fu C.-J."/>
            <person name="Brown M.W."/>
            <person name="Baldauf S.L."/>
        </authorList>
    </citation>
    <scope>NUCLEOTIDE SEQUENCE [LARGE SCALE GENOMIC DNA]</scope>
    <source>
        <strain evidence="2 3">ATCC MYA-3509</strain>
    </source>
</reference>
<organism evidence="2 3">
    <name type="scientific">Acrasis kona</name>
    <dbReference type="NCBI Taxonomy" id="1008807"/>
    <lineage>
        <taxon>Eukaryota</taxon>
        <taxon>Discoba</taxon>
        <taxon>Heterolobosea</taxon>
        <taxon>Tetramitia</taxon>
        <taxon>Eutetramitia</taxon>
        <taxon>Acrasidae</taxon>
        <taxon>Acrasis</taxon>
    </lineage>
</organism>
<keyword evidence="3" id="KW-1185">Reference proteome</keyword>
<dbReference type="EMBL" id="JAOPGA020001155">
    <property type="protein sequence ID" value="KAL0485624.1"/>
    <property type="molecule type" value="Genomic_DNA"/>
</dbReference>
<dbReference type="AlphaFoldDB" id="A0AAW2Z9W6"/>
<sequence length="162" mass="18458">MEVTIKVHSFPMDELIIFAKYKEQKGGWLAWRKRKDEQSAREDVYYLRDEQKTRPPSIVSSNLKELIVGICDGSVVQQIKDEFTEIVEESDSDSDSEEGRVEEELISFTPHSAPKSFLEEDGPPLPESERTSTNSINSLLLGVADKFNVNSSVQEDEEDWSD</sequence>
<evidence type="ECO:0000313" key="3">
    <source>
        <dbReference type="Proteomes" id="UP001431209"/>
    </source>
</evidence>
<name>A0AAW2Z9W6_9EUKA</name>
<feature type="compositionally biased region" description="Acidic residues" evidence="1">
    <location>
        <begin position="86"/>
        <end position="96"/>
    </location>
</feature>
<feature type="region of interest" description="Disordered" evidence="1">
    <location>
        <begin position="86"/>
        <end position="134"/>
    </location>
</feature>
<protein>
    <submittedName>
        <fullName evidence="2">Ferrochelatase</fullName>
    </submittedName>
</protein>
<dbReference type="Proteomes" id="UP001431209">
    <property type="component" value="Unassembled WGS sequence"/>
</dbReference>
<evidence type="ECO:0000313" key="2">
    <source>
        <dbReference type="EMBL" id="KAL0485624.1"/>
    </source>
</evidence>
<gene>
    <name evidence="2" type="ORF">AKO1_011904</name>
</gene>
<evidence type="ECO:0000256" key="1">
    <source>
        <dbReference type="SAM" id="MobiDB-lite"/>
    </source>
</evidence>
<comment type="caution">
    <text evidence="2">The sequence shown here is derived from an EMBL/GenBank/DDBJ whole genome shotgun (WGS) entry which is preliminary data.</text>
</comment>
<proteinExistence type="predicted"/>
<accession>A0AAW2Z9W6</accession>